<evidence type="ECO:0000256" key="8">
    <source>
        <dbReference type="ARBA" id="ARBA00023125"/>
    </source>
</evidence>
<keyword evidence="2 13" id="KW-0963">Cytoplasm</keyword>
<dbReference type="SMART" id="SM01058">
    <property type="entry name" value="CarD_TRCF"/>
    <property type="match status" value="1"/>
</dbReference>
<dbReference type="EMBL" id="FQZG01000037">
    <property type="protein sequence ID" value="SHJ29463.1"/>
    <property type="molecule type" value="Genomic_DNA"/>
</dbReference>
<dbReference type="GO" id="GO:0000716">
    <property type="term" value="P:transcription-coupled nucleotide-excision repair, DNA damage recognition"/>
    <property type="evidence" value="ECO:0007669"/>
    <property type="project" value="UniProtKB-UniRule"/>
</dbReference>
<dbReference type="AlphaFoldDB" id="A0A1M6I4U5"/>
<organism evidence="16 17">
    <name type="scientific">Tessaracoccus bendigoensis DSM 12906</name>
    <dbReference type="NCBI Taxonomy" id="1123357"/>
    <lineage>
        <taxon>Bacteria</taxon>
        <taxon>Bacillati</taxon>
        <taxon>Actinomycetota</taxon>
        <taxon>Actinomycetes</taxon>
        <taxon>Propionibacteriales</taxon>
        <taxon>Propionibacteriaceae</taxon>
        <taxon>Tessaracoccus</taxon>
    </lineage>
</organism>
<dbReference type="FunFam" id="3.40.50.300:FF:000300">
    <property type="entry name" value="Transcription-repair-coupling factor"/>
    <property type="match status" value="1"/>
</dbReference>
<evidence type="ECO:0000256" key="7">
    <source>
        <dbReference type="ARBA" id="ARBA00022840"/>
    </source>
</evidence>
<dbReference type="OrthoDB" id="9804325at2"/>
<evidence type="ECO:0000256" key="6">
    <source>
        <dbReference type="ARBA" id="ARBA00022806"/>
    </source>
</evidence>
<evidence type="ECO:0000313" key="16">
    <source>
        <dbReference type="EMBL" id="SHJ29463.1"/>
    </source>
</evidence>
<dbReference type="FunFam" id="3.40.50.300:FF:000546">
    <property type="entry name" value="Transcription-repair-coupling factor"/>
    <property type="match status" value="1"/>
</dbReference>
<dbReference type="GO" id="GO:0016787">
    <property type="term" value="F:hydrolase activity"/>
    <property type="evidence" value="ECO:0007669"/>
    <property type="project" value="UniProtKB-KW"/>
</dbReference>
<evidence type="ECO:0000256" key="1">
    <source>
        <dbReference type="ARBA" id="ARBA00004496"/>
    </source>
</evidence>
<dbReference type="Pfam" id="PF17757">
    <property type="entry name" value="UvrB_inter"/>
    <property type="match status" value="1"/>
</dbReference>
<dbReference type="SMART" id="SM00487">
    <property type="entry name" value="DEXDc"/>
    <property type="match status" value="1"/>
</dbReference>
<comment type="similarity">
    <text evidence="11 13">In the C-terminal section; belongs to the helicase family. RecG subfamily.</text>
</comment>
<keyword evidence="4 13" id="KW-0227">DNA damage</keyword>
<dbReference type="InterPro" id="IPR037235">
    <property type="entry name" value="TRCF-like_C_D7"/>
</dbReference>
<dbReference type="Pfam" id="PF00270">
    <property type="entry name" value="DEAD"/>
    <property type="match status" value="1"/>
</dbReference>
<dbReference type="GO" id="GO:0005524">
    <property type="term" value="F:ATP binding"/>
    <property type="evidence" value="ECO:0007669"/>
    <property type="project" value="UniProtKB-UniRule"/>
</dbReference>
<proteinExistence type="inferred from homology"/>
<evidence type="ECO:0000259" key="15">
    <source>
        <dbReference type="PROSITE" id="PS51194"/>
    </source>
</evidence>
<dbReference type="PANTHER" id="PTHR47964">
    <property type="entry name" value="ATP-DEPENDENT DNA HELICASE HOMOLOG RECG, CHLOROPLASTIC"/>
    <property type="match status" value="1"/>
</dbReference>
<dbReference type="GO" id="GO:0005737">
    <property type="term" value="C:cytoplasm"/>
    <property type="evidence" value="ECO:0007669"/>
    <property type="project" value="UniProtKB-SubCell"/>
</dbReference>
<dbReference type="InterPro" id="IPR011545">
    <property type="entry name" value="DEAD/DEAH_box_helicase_dom"/>
</dbReference>
<dbReference type="Gene3D" id="2.40.10.170">
    <property type="match status" value="1"/>
</dbReference>
<evidence type="ECO:0000256" key="11">
    <source>
        <dbReference type="ARBA" id="ARBA00061399"/>
    </source>
</evidence>
<keyword evidence="8 13" id="KW-0238">DNA-binding</keyword>
<comment type="subcellular location">
    <subcellularLocation>
        <location evidence="1 13">Cytoplasm</location>
    </subcellularLocation>
</comment>
<feature type="domain" description="Helicase C-terminal" evidence="15">
    <location>
        <begin position="834"/>
        <end position="984"/>
    </location>
</feature>
<dbReference type="Pfam" id="PF02559">
    <property type="entry name" value="CarD_TRCF_RID"/>
    <property type="match status" value="1"/>
</dbReference>
<dbReference type="EC" id="3.6.4.-" evidence="13"/>
<evidence type="ECO:0000256" key="5">
    <source>
        <dbReference type="ARBA" id="ARBA00022801"/>
    </source>
</evidence>
<dbReference type="Pfam" id="PF03461">
    <property type="entry name" value="TRCF"/>
    <property type="match status" value="1"/>
</dbReference>
<dbReference type="STRING" id="1123357.SAMN02745244_02171"/>
<dbReference type="Gene3D" id="3.90.1150.50">
    <property type="entry name" value="Transcription-repair-coupling factor, D7 domain"/>
    <property type="match status" value="1"/>
</dbReference>
<reference evidence="17" key="1">
    <citation type="submission" date="2016-11" db="EMBL/GenBank/DDBJ databases">
        <authorList>
            <person name="Varghese N."/>
            <person name="Submissions S."/>
        </authorList>
    </citation>
    <scope>NUCLEOTIDE SEQUENCE [LARGE SCALE GENOMIC DNA]</scope>
    <source>
        <strain evidence="17">DSM 12906</strain>
    </source>
</reference>
<dbReference type="Pfam" id="PF00271">
    <property type="entry name" value="Helicase_C"/>
    <property type="match status" value="1"/>
</dbReference>
<accession>A0A1M6I4U5</accession>
<dbReference type="Gene3D" id="3.40.50.300">
    <property type="entry name" value="P-loop containing nucleotide triphosphate hydrolases"/>
    <property type="match status" value="2"/>
</dbReference>
<dbReference type="InterPro" id="IPR027417">
    <property type="entry name" value="P-loop_NTPase"/>
</dbReference>
<evidence type="ECO:0000256" key="9">
    <source>
        <dbReference type="ARBA" id="ARBA00023204"/>
    </source>
</evidence>
<sequence>MKYPGLLSLLEADRGFAATLADARRPGITTLDVTAVASFFPLLSAAISEAATSTVLLVTSTYREAEQYAAELGGLLGEERVAYYPAWETLPHERLSPRADTVGRRLAVLRRLAGKDDLPRPQVVVAPIRSVLQPQVRGLSDMAPVQIRVGDTYELGRLLTDLADAAYNRVDMVERRGEFAVRGGIVDIFPPTEEHPVRVDFFGDEVDEIRYFTVADQRSTGQAATSIVCPPCRELLLTPEVRARAGRLAAEHPELSDMLARIAEGQAVEGMEALTPALVDGLELLVDVLPKGALVLAASPELIRTRAAELAQTSQEFLEASWAAAAGGGTSPIDLGASAYWRLADVRQHALGRGLRWWSLSPFASGEGDSEREEVSFDADSVHSRLLEVNPTTSFRGDTGAAANHIAGRVADGWHVILVVEGRGLAQRLIELLAEVGLSAGFDDLNEPPATGHISIVVSSLRQGWRADEARVEVITAAELTGQQSLDRAERKLPARRKATIQPLELRSGDPVVHEQHGVGRFVELVQRVVQGATRDYLVIEYAPSKRGQPGDRLFVPMDQLDQLSRYVGSESPTLDKMGGADWTKRKAKARKAVREISAELIKLYAARQATKGHAFAPDTPWQRELEDAFSFVETPDQLSAITEVKADMENLVPMDRLICGDVGYGKTEIAVRAAFKAVQDGKQVAVLVPTTLLVTQHYQTFASRFAGFPVHLAQLSRFQSDSEAKRVVDGLATGKVDVVIGTHRLLSKELQYKDLGLVIIDEEQRFGVDHKEQLKSMRVNVDVLSMSATPIPRTLEIAITGIREMSVIATPPEERHPVLTFAGPYDQAQVRAAIRRELAREGQVFFLHNRVGTIEKTAATLRELVPEARIVTAHGQMSEKRLEQVMLDFGERRADVLVCTTIVEAGLNIQTANTLIIDRADMLGLSQLHQLRGRVGRSRERGYAYFLYPPDKPLTEASHERLATMAANTDLGSGMAIAMRDLELRGAGNLLGEDQSGHIEGVGFDMYLRMVGEAVANYRGDDTETEPTMRVEIPVDAHLPEDYIASERLRLEMYKQIAEIRTEENVEAVRAELVDRYGDLPAPVEALLGVARLRNLARAHDIQEIVPQGRVVRVSPMSLPESRQVRLQRLYPGSTVKSSLDQILVPKPDGDYLTWATTFLTQMYA</sequence>
<dbReference type="InterPro" id="IPR005118">
    <property type="entry name" value="TRCF_C"/>
</dbReference>
<evidence type="ECO:0000256" key="13">
    <source>
        <dbReference type="HAMAP-Rule" id="MF_00969"/>
    </source>
</evidence>
<keyword evidence="9 13" id="KW-0234">DNA repair</keyword>
<evidence type="ECO:0000256" key="4">
    <source>
        <dbReference type="ARBA" id="ARBA00022763"/>
    </source>
</evidence>
<dbReference type="Gene3D" id="3.30.2060.10">
    <property type="entry name" value="Penicillin-binding protein 1b domain"/>
    <property type="match status" value="1"/>
</dbReference>
<name>A0A1M6I4U5_9ACTN</name>
<comment type="similarity">
    <text evidence="10 13">In the N-terminal section; belongs to the UvrB family.</text>
</comment>
<dbReference type="InterPro" id="IPR004576">
    <property type="entry name" value="Mfd"/>
</dbReference>
<dbReference type="InterPro" id="IPR014001">
    <property type="entry name" value="Helicase_ATP-bd"/>
</dbReference>
<gene>
    <name evidence="13" type="primary">mfd</name>
    <name evidence="16" type="ORF">SAMN02745244_02171</name>
</gene>
<dbReference type="InterPro" id="IPR041471">
    <property type="entry name" value="UvrB_inter"/>
</dbReference>
<dbReference type="SUPFAM" id="SSF52540">
    <property type="entry name" value="P-loop containing nucleoside triphosphate hydrolases"/>
    <property type="match status" value="4"/>
</dbReference>
<dbReference type="Gene3D" id="3.40.50.11180">
    <property type="match status" value="1"/>
</dbReference>
<dbReference type="GO" id="GO:0003684">
    <property type="term" value="F:damaged DNA binding"/>
    <property type="evidence" value="ECO:0007669"/>
    <property type="project" value="InterPro"/>
</dbReference>
<comment type="function">
    <text evidence="13">Couples transcription and DNA repair by recognizing RNA polymerase (RNAP) stalled at DNA lesions. Mediates ATP-dependent release of RNAP and its truncated transcript from the DNA, and recruitment of nucleotide excision repair machinery to the damaged site.</text>
</comment>
<dbReference type="SUPFAM" id="SSF141259">
    <property type="entry name" value="CarD-like"/>
    <property type="match status" value="1"/>
</dbReference>
<evidence type="ECO:0000313" key="17">
    <source>
        <dbReference type="Proteomes" id="UP000184512"/>
    </source>
</evidence>
<keyword evidence="3 13" id="KW-0547">Nucleotide-binding</keyword>
<evidence type="ECO:0000259" key="14">
    <source>
        <dbReference type="PROSITE" id="PS51192"/>
    </source>
</evidence>
<evidence type="ECO:0000256" key="3">
    <source>
        <dbReference type="ARBA" id="ARBA00022741"/>
    </source>
</evidence>
<keyword evidence="5 13" id="KW-0378">Hydrolase</keyword>
<keyword evidence="7 13" id="KW-0067">ATP-binding</keyword>
<dbReference type="NCBIfam" id="TIGR00580">
    <property type="entry name" value="mfd"/>
    <property type="match status" value="1"/>
</dbReference>
<dbReference type="HAMAP" id="MF_00969">
    <property type="entry name" value="TRCF"/>
    <property type="match status" value="1"/>
</dbReference>
<evidence type="ECO:0000256" key="10">
    <source>
        <dbReference type="ARBA" id="ARBA00061104"/>
    </source>
</evidence>
<dbReference type="GO" id="GO:0006355">
    <property type="term" value="P:regulation of DNA-templated transcription"/>
    <property type="evidence" value="ECO:0007669"/>
    <property type="project" value="UniProtKB-UniRule"/>
</dbReference>
<protein>
    <recommendedName>
        <fullName evidence="12 13">Transcription-repair-coupling factor</fullName>
        <shortName evidence="13">TRCF</shortName>
        <ecNumber evidence="13">3.6.4.-</ecNumber>
    </recommendedName>
</protein>
<keyword evidence="6 16" id="KW-0347">Helicase</keyword>
<dbReference type="PANTHER" id="PTHR47964:SF1">
    <property type="entry name" value="ATP-DEPENDENT DNA HELICASE HOMOLOG RECG, CHLOROPLASTIC"/>
    <property type="match status" value="1"/>
</dbReference>
<dbReference type="Proteomes" id="UP000184512">
    <property type="component" value="Unassembled WGS sequence"/>
</dbReference>
<dbReference type="CDD" id="cd17991">
    <property type="entry name" value="DEXHc_TRCF"/>
    <property type="match status" value="1"/>
</dbReference>
<evidence type="ECO:0000256" key="2">
    <source>
        <dbReference type="ARBA" id="ARBA00022490"/>
    </source>
</evidence>
<dbReference type="PROSITE" id="PS51194">
    <property type="entry name" value="HELICASE_CTER"/>
    <property type="match status" value="1"/>
</dbReference>
<dbReference type="SMART" id="SM00490">
    <property type="entry name" value="HELICc"/>
    <property type="match status" value="1"/>
</dbReference>
<dbReference type="PROSITE" id="PS51192">
    <property type="entry name" value="HELICASE_ATP_BIND_1"/>
    <property type="match status" value="1"/>
</dbReference>
<dbReference type="GO" id="GO:0003678">
    <property type="term" value="F:DNA helicase activity"/>
    <property type="evidence" value="ECO:0007669"/>
    <property type="project" value="TreeGrafter"/>
</dbReference>
<keyword evidence="17" id="KW-1185">Reference proteome</keyword>
<feature type="domain" description="Helicase ATP-binding" evidence="14">
    <location>
        <begin position="648"/>
        <end position="809"/>
    </location>
</feature>
<dbReference type="SMART" id="SM00982">
    <property type="entry name" value="TRCF"/>
    <property type="match status" value="1"/>
</dbReference>
<evidence type="ECO:0000256" key="12">
    <source>
        <dbReference type="ARBA" id="ARBA00070128"/>
    </source>
</evidence>
<dbReference type="InterPro" id="IPR003711">
    <property type="entry name" value="CarD-like/TRCF_RID"/>
</dbReference>
<dbReference type="InterPro" id="IPR047112">
    <property type="entry name" value="RecG/Mfd"/>
</dbReference>
<dbReference type="InterPro" id="IPR036101">
    <property type="entry name" value="CarD-like/TRCF_RID_sf"/>
</dbReference>
<dbReference type="InterPro" id="IPR001650">
    <property type="entry name" value="Helicase_C-like"/>
</dbReference>
<dbReference type="SUPFAM" id="SSF143517">
    <property type="entry name" value="TRCF domain-like"/>
    <property type="match status" value="1"/>
</dbReference>